<feature type="domain" description="Peptidase M61 N-terminal" evidence="2">
    <location>
        <begin position="7"/>
        <end position="178"/>
    </location>
</feature>
<dbReference type="InterPro" id="IPR027268">
    <property type="entry name" value="Peptidase_M4/M1_CTD_sf"/>
</dbReference>
<comment type="caution">
    <text evidence="3">The sequence shown here is derived from an EMBL/GenBank/DDBJ whole genome shotgun (WGS) entry which is preliminary data.</text>
</comment>
<dbReference type="PIRSF" id="PIRSF016493">
    <property type="entry name" value="Glycyl_aminpptds"/>
    <property type="match status" value="1"/>
</dbReference>
<dbReference type="RefSeq" id="WP_189493463.1">
    <property type="nucleotide sequence ID" value="NZ_BMZG01000008.1"/>
</dbReference>
<sequence length="582" mass="65302">MTQAPIHYTITPLIARNVFLVSMKITPCVSDNGFEVHLPTWIAGSYMLRDFARHIIGIQALDVAGRDVKMTPLSQSSWHVATNQPVTLHYEVYAHDTSVRTAFLDGSGGFFNATSLCLSVNHLANQPHQITIVPPKGMEQWQVATSLPRLGRTPHRGFGQYISANYDELADCPVRMGQLTWLKFEAHGTPHEVAIAGAVAQLDQARLTEDLQTICQAQIALFEPETCRAPFEHYVFLVDARSEGYGGLEHRSSTALLCCRDDLPRLVDADEPRSEAYLYFLGLCSHEYFHSWNVKRIKPTGFVPYDLTQVVNTSLLWFFEGVTSYYDDLILVRTGLLTQEQYFKRIENNLNTVLRFDGHNVQSLAESGYYAWTKYYQTSPNTPNAVVSYYTKGALAALAIDLYIRHNSNHQYSFDDVMRQLWREFGADFYTKPSAKGLTLDDITRVAESFATGCAVFIQSVTQTTQAIDFKSLFAQNEMSLSDPKTAVAQLGATVKKVDGGYQIIRIHNRSAAQKAALAPDDVLLTFNRLKLKQTPDESLSHYAIGHTITVHYLRDDTLCQASFINQSAPHGLYELNPAKSQ</sequence>
<reference evidence="3" key="1">
    <citation type="journal article" date="2014" name="Int. J. Syst. Evol. Microbiol.">
        <title>Complete genome sequence of Corynebacterium casei LMG S-19264T (=DSM 44701T), isolated from a smear-ripened cheese.</title>
        <authorList>
            <consortium name="US DOE Joint Genome Institute (JGI-PGF)"/>
            <person name="Walter F."/>
            <person name="Albersmeier A."/>
            <person name="Kalinowski J."/>
            <person name="Ruckert C."/>
        </authorList>
    </citation>
    <scope>NUCLEOTIDE SEQUENCE</scope>
    <source>
        <strain evidence="3">KCTC 32501</strain>
    </source>
</reference>
<dbReference type="InterPro" id="IPR007963">
    <property type="entry name" value="Peptidase_M61_catalytic"/>
</dbReference>
<gene>
    <name evidence="3" type="ORF">GCM10009007_16290</name>
</gene>
<dbReference type="SUPFAM" id="SSF50156">
    <property type="entry name" value="PDZ domain-like"/>
    <property type="match status" value="1"/>
</dbReference>
<proteinExistence type="predicted"/>
<dbReference type="Gene3D" id="2.60.40.3650">
    <property type="match status" value="1"/>
</dbReference>
<dbReference type="SUPFAM" id="SSF55486">
    <property type="entry name" value="Metalloproteases ('zincins'), catalytic domain"/>
    <property type="match status" value="1"/>
</dbReference>
<protein>
    <submittedName>
        <fullName evidence="3">PDZ domain-containing protein</fullName>
    </submittedName>
</protein>
<dbReference type="InterPro" id="IPR024191">
    <property type="entry name" value="Peptidase_M61"/>
</dbReference>
<evidence type="ECO:0000259" key="1">
    <source>
        <dbReference type="Pfam" id="PF05299"/>
    </source>
</evidence>
<keyword evidence="4" id="KW-1185">Reference proteome</keyword>
<reference evidence="3" key="2">
    <citation type="submission" date="2020-09" db="EMBL/GenBank/DDBJ databases">
        <authorList>
            <person name="Sun Q."/>
            <person name="Kim S."/>
        </authorList>
    </citation>
    <scope>NUCLEOTIDE SEQUENCE</scope>
    <source>
        <strain evidence="3">KCTC 32501</strain>
    </source>
</reference>
<dbReference type="Gene3D" id="1.10.390.10">
    <property type="entry name" value="Neutral Protease Domain 2"/>
    <property type="match status" value="1"/>
</dbReference>
<dbReference type="EMBL" id="BMZG01000008">
    <property type="protein sequence ID" value="GHA75992.1"/>
    <property type="molecule type" value="Genomic_DNA"/>
</dbReference>
<dbReference type="Proteomes" id="UP000614287">
    <property type="component" value="Unassembled WGS sequence"/>
</dbReference>
<evidence type="ECO:0000313" key="3">
    <source>
        <dbReference type="EMBL" id="GHA75992.1"/>
    </source>
</evidence>
<name>A0A8J3CHY4_9BURK</name>
<dbReference type="Gene3D" id="2.30.42.10">
    <property type="match status" value="1"/>
</dbReference>
<feature type="domain" description="Peptidase M61 catalytic" evidence="1">
    <location>
        <begin position="280"/>
        <end position="395"/>
    </location>
</feature>
<evidence type="ECO:0000259" key="2">
    <source>
        <dbReference type="Pfam" id="PF17899"/>
    </source>
</evidence>
<dbReference type="Pfam" id="PF17899">
    <property type="entry name" value="Peptidase_M61_N"/>
    <property type="match status" value="1"/>
</dbReference>
<organism evidence="3 4">
    <name type="scientific">Formosimonas limnophila</name>
    <dbReference type="NCBI Taxonomy" id="1384487"/>
    <lineage>
        <taxon>Bacteria</taxon>
        <taxon>Pseudomonadati</taxon>
        <taxon>Pseudomonadota</taxon>
        <taxon>Betaproteobacteria</taxon>
        <taxon>Burkholderiales</taxon>
        <taxon>Burkholderiaceae</taxon>
        <taxon>Formosimonas</taxon>
    </lineage>
</organism>
<dbReference type="Pfam" id="PF05299">
    <property type="entry name" value="Peptidase_M61"/>
    <property type="match status" value="1"/>
</dbReference>
<dbReference type="InterPro" id="IPR040756">
    <property type="entry name" value="Peptidase_M61_N"/>
</dbReference>
<accession>A0A8J3CHY4</accession>
<dbReference type="AlphaFoldDB" id="A0A8J3CHY4"/>
<dbReference type="InterPro" id="IPR036034">
    <property type="entry name" value="PDZ_sf"/>
</dbReference>
<evidence type="ECO:0000313" key="4">
    <source>
        <dbReference type="Proteomes" id="UP000614287"/>
    </source>
</evidence>